<comment type="subunit">
    <text evidence="2 6">Binds the proteasome.</text>
</comment>
<evidence type="ECO:0000256" key="3">
    <source>
        <dbReference type="ARBA" id="ARBA00016204"/>
    </source>
</evidence>
<dbReference type="GO" id="GO:0000502">
    <property type="term" value="C:proteasome complex"/>
    <property type="evidence" value="ECO:0007669"/>
    <property type="project" value="UniProtKB-KW"/>
</dbReference>
<evidence type="ECO:0000313" key="9">
    <source>
        <dbReference type="Proteomes" id="UP000222788"/>
    </source>
</evidence>
<reference evidence="8 9" key="1">
    <citation type="journal article" date="2013" name="Fungal Biol.">
        <title>Analysis of microsatellite markers in the genome of the plant pathogen Ceratocystis fimbriata.</title>
        <authorList>
            <person name="Simpson M.C."/>
            <person name="Wilken P.M."/>
            <person name="Coetzee M.P."/>
            <person name="Wingfield M.J."/>
            <person name="Wingfield B.D."/>
        </authorList>
    </citation>
    <scope>NUCLEOTIDE SEQUENCE [LARGE SCALE GENOMIC DNA]</scope>
    <source>
        <strain evidence="8 9">CBS 114723</strain>
    </source>
</reference>
<feature type="compositionally biased region" description="Polar residues" evidence="7">
    <location>
        <begin position="50"/>
        <end position="62"/>
    </location>
</feature>
<dbReference type="GO" id="GO:0031144">
    <property type="term" value="P:proteasome localization"/>
    <property type="evidence" value="ECO:0007669"/>
    <property type="project" value="UniProtKB-UniRule"/>
</dbReference>
<dbReference type="Proteomes" id="UP000222788">
    <property type="component" value="Unassembled WGS sequence"/>
</dbReference>
<keyword evidence="6" id="KW-0813">Transport</keyword>
<comment type="similarity">
    <text evidence="1 6">Belongs to the cut8/STS1 family.</text>
</comment>
<organism evidence="8 9">
    <name type="scientific">Ceratocystis fimbriata CBS 114723</name>
    <dbReference type="NCBI Taxonomy" id="1035309"/>
    <lineage>
        <taxon>Eukaryota</taxon>
        <taxon>Fungi</taxon>
        <taxon>Dikarya</taxon>
        <taxon>Ascomycota</taxon>
        <taxon>Pezizomycotina</taxon>
        <taxon>Sordariomycetes</taxon>
        <taxon>Hypocreomycetidae</taxon>
        <taxon>Microascales</taxon>
        <taxon>Ceratocystidaceae</taxon>
        <taxon>Ceratocystis</taxon>
    </lineage>
</organism>
<evidence type="ECO:0000256" key="2">
    <source>
        <dbReference type="ARBA" id="ARBA00011464"/>
    </source>
</evidence>
<dbReference type="STRING" id="1035309.A0A2C5X3U8"/>
<gene>
    <name evidence="8" type="primary">STS1</name>
    <name evidence="8" type="ORF">CFIMG_003038RA</name>
</gene>
<dbReference type="GO" id="GO:0070628">
    <property type="term" value="F:proteasome binding"/>
    <property type="evidence" value="ECO:0007669"/>
    <property type="project" value="TreeGrafter"/>
</dbReference>
<keyword evidence="4 6" id="KW-0539">Nucleus</keyword>
<dbReference type="InterPro" id="IPR013868">
    <property type="entry name" value="Cut8/Sts1_fam"/>
</dbReference>
<dbReference type="GO" id="GO:0031965">
    <property type="term" value="C:nuclear membrane"/>
    <property type="evidence" value="ECO:0007669"/>
    <property type="project" value="TreeGrafter"/>
</dbReference>
<dbReference type="Pfam" id="PF08559">
    <property type="entry name" value="Cut8"/>
    <property type="match status" value="1"/>
</dbReference>
<dbReference type="InterPro" id="IPR038422">
    <property type="entry name" value="Cut8/Sts1_sf"/>
</dbReference>
<dbReference type="OrthoDB" id="10061064at2759"/>
<dbReference type="Gene3D" id="1.20.58.1590">
    <property type="entry name" value="Tethering factor for nuclear proteasome Cut8/Sts1"/>
    <property type="match status" value="1"/>
</dbReference>
<feature type="region of interest" description="Disordered" evidence="7">
    <location>
        <begin position="1"/>
        <end position="76"/>
    </location>
</feature>
<protein>
    <recommendedName>
        <fullName evidence="3 6">Tethering factor for nuclear proteasome STS1</fullName>
    </recommendedName>
</protein>
<evidence type="ECO:0000256" key="7">
    <source>
        <dbReference type="SAM" id="MobiDB-lite"/>
    </source>
</evidence>
<evidence type="ECO:0000256" key="4">
    <source>
        <dbReference type="ARBA" id="ARBA00023242"/>
    </source>
</evidence>
<accession>A0A2C5X3U8</accession>
<feature type="compositionally biased region" description="Polar residues" evidence="7">
    <location>
        <begin position="24"/>
        <end position="36"/>
    </location>
</feature>
<dbReference type="EMBL" id="APWK03000026">
    <property type="protein sequence ID" value="PHH54488.1"/>
    <property type="molecule type" value="Genomic_DNA"/>
</dbReference>
<evidence type="ECO:0000313" key="8">
    <source>
        <dbReference type="EMBL" id="PHH54488.1"/>
    </source>
</evidence>
<keyword evidence="6" id="KW-0653">Protein transport</keyword>
<comment type="caution">
    <text evidence="8">The sequence shown here is derived from an EMBL/GenBank/DDBJ whole genome shotgun (WGS) entry which is preliminary data.</text>
</comment>
<name>A0A2C5X3U8_9PEZI</name>
<dbReference type="GO" id="GO:0005737">
    <property type="term" value="C:cytoplasm"/>
    <property type="evidence" value="ECO:0007669"/>
    <property type="project" value="UniProtKB-SubCell"/>
</dbReference>
<comment type="subcellular location">
    <subcellularLocation>
        <location evidence="6">Cytoplasm</location>
    </subcellularLocation>
    <subcellularLocation>
        <location evidence="6">Nucleus</location>
    </subcellularLocation>
</comment>
<dbReference type="GO" id="GO:0015031">
    <property type="term" value="P:protein transport"/>
    <property type="evidence" value="ECO:0007669"/>
    <property type="project" value="UniProtKB-UniRule"/>
</dbReference>
<proteinExistence type="inferred from homology"/>
<reference evidence="8 9" key="2">
    <citation type="journal article" date="2013" name="IMA Fungus">
        <title>IMA Genome-F 1: Ceratocystis fimbriata: Draft nuclear genome sequence for the plant pathogen, Ceratocystis fimbriata.</title>
        <authorList>
            <person name="Wilken P.M."/>
            <person name="Steenkamp E.T."/>
            <person name="Wingfield M.J."/>
            <person name="de Beer Z.W."/>
            <person name="Wingfield B.D."/>
        </authorList>
    </citation>
    <scope>NUCLEOTIDE SEQUENCE [LARGE SCALE GENOMIC DNA]</scope>
    <source>
        <strain evidence="8 9">CBS 114723</strain>
    </source>
</reference>
<dbReference type="AlphaFoldDB" id="A0A2C5X3U8"/>
<dbReference type="PANTHER" id="PTHR28032">
    <property type="entry name" value="FI02826P"/>
    <property type="match status" value="1"/>
</dbReference>
<dbReference type="GO" id="GO:0071630">
    <property type="term" value="P:nuclear protein quality control by the ubiquitin-proteasome system"/>
    <property type="evidence" value="ECO:0007669"/>
    <property type="project" value="UniProtKB-UniRule"/>
</dbReference>
<dbReference type="PANTHER" id="PTHR28032:SF1">
    <property type="entry name" value="FI02826P"/>
    <property type="match status" value="1"/>
</dbReference>
<evidence type="ECO:0000256" key="5">
    <source>
        <dbReference type="ARBA" id="ARBA00025651"/>
    </source>
</evidence>
<comment type="function">
    <text evidence="5 6">Involved in ubiquitin-mediated protein degradation. Regulatory factor in the ubiquitin/proteasome pathway that controls the turnover of proteasome substrates. Targets proteasomes to the nucleus and facilitates the degradation of nuclear proteins.</text>
</comment>
<keyword evidence="9" id="KW-1185">Reference proteome</keyword>
<evidence type="ECO:0000256" key="1">
    <source>
        <dbReference type="ARBA" id="ARBA00006199"/>
    </source>
</evidence>
<keyword evidence="8" id="KW-0647">Proteasome</keyword>
<keyword evidence="6" id="KW-0963">Cytoplasm</keyword>
<evidence type="ECO:0000256" key="6">
    <source>
        <dbReference type="RuleBase" id="RU368013"/>
    </source>
</evidence>
<sequence length="300" mass="33065">MSAVLPPHNVVFPHNHEAPRRSPQRSMSPFNMSTSTSRKRKADDDDEMTISPSASPAISQRQILRPQKRNRHSELVGRQLSMPRLLETLDPAQLRTVLGQICQHHPEIGHQVAMSAPRPTVSSVLGLLDEYMGRLKDAMPYGNSSPDYTYNRVKQPLIALIDALADFTMQFLPPVESQVSASLQFLDGATKIIHSLPNWESPSYTHHKDTAYDEIAKAWALVFNEASSRGAGFQLSTGGWEQTINRHNSQSGGRLASAVTAMQGAANWSTPNNSVNDASCIRNQIMSGTYGLPSVRVGPW</sequence>